<feature type="region of interest" description="Disordered" evidence="1">
    <location>
        <begin position="205"/>
        <end position="230"/>
    </location>
</feature>
<gene>
    <name evidence="4" type="ORF">O3P69_007543</name>
</gene>
<accession>A0AAW0UYP1</accession>
<evidence type="ECO:0000256" key="1">
    <source>
        <dbReference type="SAM" id="MobiDB-lite"/>
    </source>
</evidence>
<keyword evidence="5" id="KW-1185">Reference proteome</keyword>
<organism evidence="4 5">
    <name type="scientific">Scylla paramamosain</name>
    <name type="common">Mud crab</name>
    <dbReference type="NCBI Taxonomy" id="85552"/>
    <lineage>
        <taxon>Eukaryota</taxon>
        <taxon>Metazoa</taxon>
        <taxon>Ecdysozoa</taxon>
        <taxon>Arthropoda</taxon>
        <taxon>Crustacea</taxon>
        <taxon>Multicrustacea</taxon>
        <taxon>Malacostraca</taxon>
        <taxon>Eumalacostraca</taxon>
        <taxon>Eucarida</taxon>
        <taxon>Decapoda</taxon>
        <taxon>Pleocyemata</taxon>
        <taxon>Brachyura</taxon>
        <taxon>Eubrachyura</taxon>
        <taxon>Portunoidea</taxon>
        <taxon>Portunidae</taxon>
        <taxon>Portuninae</taxon>
        <taxon>Scylla</taxon>
    </lineage>
</organism>
<evidence type="ECO:0000313" key="5">
    <source>
        <dbReference type="Proteomes" id="UP001487740"/>
    </source>
</evidence>
<keyword evidence="2" id="KW-1133">Transmembrane helix</keyword>
<feature type="chain" id="PRO_5043912033" evidence="3">
    <location>
        <begin position="26"/>
        <end position="337"/>
    </location>
</feature>
<keyword evidence="2" id="KW-0812">Transmembrane</keyword>
<dbReference type="Proteomes" id="UP001487740">
    <property type="component" value="Unassembled WGS sequence"/>
</dbReference>
<proteinExistence type="predicted"/>
<evidence type="ECO:0000313" key="4">
    <source>
        <dbReference type="EMBL" id="KAK8404288.1"/>
    </source>
</evidence>
<keyword evidence="3" id="KW-0732">Signal</keyword>
<reference evidence="4 5" key="1">
    <citation type="submission" date="2023-03" db="EMBL/GenBank/DDBJ databases">
        <title>High-quality genome of Scylla paramamosain provides insights in environmental adaptation.</title>
        <authorList>
            <person name="Zhang L."/>
        </authorList>
    </citation>
    <scope>NUCLEOTIDE SEQUENCE [LARGE SCALE GENOMIC DNA]</scope>
    <source>
        <strain evidence="4">LZ_2023a</strain>
        <tissue evidence="4">Muscle</tissue>
    </source>
</reference>
<name>A0AAW0UYP1_SCYPA</name>
<dbReference type="EMBL" id="JARAKH010000004">
    <property type="protein sequence ID" value="KAK8404288.1"/>
    <property type="molecule type" value="Genomic_DNA"/>
</dbReference>
<feature type="signal peptide" evidence="3">
    <location>
        <begin position="1"/>
        <end position="25"/>
    </location>
</feature>
<keyword evidence="2" id="KW-0472">Membrane</keyword>
<dbReference type="AlphaFoldDB" id="A0AAW0UYP1"/>
<feature type="transmembrane region" description="Helical" evidence="2">
    <location>
        <begin position="238"/>
        <end position="259"/>
    </location>
</feature>
<comment type="caution">
    <text evidence="4">The sequence shown here is derived from an EMBL/GenBank/DDBJ whole genome shotgun (WGS) entry which is preliminary data.</text>
</comment>
<evidence type="ECO:0000256" key="3">
    <source>
        <dbReference type="SAM" id="SignalP"/>
    </source>
</evidence>
<protein>
    <submittedName>
        <fullName evidence="4">Uncharacterized protein</fullName>
    </submittedName>
</protein>
<evidence type="ECO:0000256" key="2">
    <source>
        <dbReference type="SAM" id="Phobius"/>
    </source>
</evidence>
<sequence length="337" mass="37243">MKNTPAFLLLPVLLVLLLAPKGFLGSSLTPQCSISFKTSDQNYEYVNITTVNRTMYDQINSTIYVSPQQGMPMKVVLEVKGQEGVKTNTEFSLEEGCFEGDMRLRELFVKVKLMNMSQQYQKVTTRYKFQVRTSTCIKPCTSEAYMIGIHSLHVLASGVSQWSLEHPGENCGDIPKWNKTKYEGSFPTCILVYYKKPSSLSTTIPAKTPTTTATPTTSPATPITSSTPITTTSMPSPAVIGGITGVVAGIIAVALVAVVRKRRGETAIEGVLMRPKIAELPREESVNSLYEPAGRREPVYETIDRQGSVNSLYETIDRRGSVNSLYEPLENFRSTRT</sequence>